<dbReference type="RefSeq" id="WP_006965294.1">
    <property type="nucleotide sequence ID" value="NZ_APJX01000003.1"/>
</dbReference>
<dbReference type="GO" id="GO:0005524">
    <property type="term" value="F:ATP binding"/>
    <property type="evidence" value="ECO:0007669"/>
    <property type="project" value="UniProtKB-KW"/>
</dbReference>
<reference evidence="4 5" key="1">
    <citation type="journal article" date="2013" name="Genome Announc.">
        <title>Draft Genome Sequence of Desulfotignum phosphitoxidans DSM 13687 Strain FiPS-3.</title>
        <authorList>
            <person name="Poehlein A."/>
            <person name="Daniel R."/>
            <person name="Simeonova D.D."/>
        </authorList>
    </citation>
    <scope>NUCLEOTIDE SEQUENCE [LARGE SCALE GENOMIC DNA]</scope>
    <source>
        <strain evidence="4 5">DSM 13687</strain>
    </source>
</reference>
<dbReference type="InterPro" id="IPR027417">
    <property type="entry name" value="P-loop_NTPase"/>
</dbReference>
<evidence type="ECO:0000256" key="2">
    <source>
        <dbReference type="ARBA" id="ARBA00022840"/>
    </source>
</evidence>
<name>S0G6B3_9BACT</name>
<evidence type="ECO:0000313" key="5">
    <source>
        <dbReference type="Proteomes" id="UP000014216"/>
    </source>
</evidence>
<dbReference type="GO" id="GO:0016301">
    <property type="term" value="F:kinase activity"/>
    <property type="evidence" value="ECO:0007669"/>
    <property type="project" value="InterPro"/>
</dbReference>
<comment type="caution">
    <text evidence="4">The sequence shown here is derived from an EMBL/GenBank/DDBJ whole genome shotgun (WGS) entry which is preliminary data.</text>
</comment>
<keyword evidence="2" id="KW-0067">ATP-binding</keyword>
<dbReference type="Gene3D" id="3.40.50.300">
    <property type="entry name" value="P-loop containing nucleotide triphosphate hydrolases"/>
    <property type="match status" value="1"/>
</dbReference>
<dbReference type="Proteomes" id="UP000014216">
    <property type="component" value="Unassembled WGS sequence"/>
</dbReference>
<keyword evidence="5" id="KW-1185">Reference proteome</keyword>
<evidence type="ECO:0000259" key="3">
    <source>
        <dbReference type="Pfam" id="PF06414"/>
    </source>
</evidence>
<keyword evidence="1" id="KW-0547">Nucleotide-binding</keyword>
<evidence type="ECO:0000256" key="1">
    <source>
        <dbReference type="ARBA" id="ARBA00022741"/>
    </source>
</evidence>
<dbReference type="SUPFAM" id="SSF52540">
    <property type="entry name" value="P-loop containing nucleoside triphosphate hydrolases"/>
    <property type="match status" value="1"/>
</dbReference>
<dbReference type="PANTHER" id="PTHR39206">
    <property type="entry name" value="SLL8004 PROTEIN"/>
    <property type="match status" value="1"/>
</dbReference>
<accession>S0G6B3</accession>
<dbReference type="PANTHER" id="PTHR39206:SF1">
    <property type="entry name" value="SLL8004 PROTEIN"/>
    <property type="match status" value="1"/>
</dbReference>
<dbReference type="PATRIC" id="fig|1286635.3.peg.1672"/>
<organism evidence="4 5">
    <name type="scientific">Desulfotignum phosphitoxidans DSM 13687</name>
    <dbReference type="NCBI Taxonomy" id="1286635"/>
    <lineage>
        <taxon>Bacteria</taxon>
        <taxon>Pseudomonadati</taxon>
        <taxon>Thermodesulfobacteriota</taxon>
        <taxon>Desulfobacteria</taxon>
        <taxon>Desulfobacterales</taxon>
        <taxon>Desulfobacteraceae</taxon>
        <taxon>Desulfotignum</taxon>
    </lineage>
</organism>
<gene>
    <name evidence="4" type="ORF">Dpo_3c01080</name>
</gene>
<protein>
    <recommendedName>
        <fullName evidence="3">Zeta toxin domain-containing protein</fullName>
    </recommendedName>
</protein>
<sequence>MADPRQLWVLAGGNGAGKSTLYHLYLAGYGIPFVNADLIARDLNPENPEVVSYHAATLAGQIREDLISQGISFCFETVFSHDSKIDFLARAKANGYTIILVYIHLFDSRLNEARVKQRISEGGHRVPIDKIHSRIPRTLQHIKTALSIVDEARILDNSSKENPFKQIIVMKAGNYESKADHLPEWAKDLLPA</sequence>
<dbReference type="EMBL" id="APJX01000003">
    <property type="protein sequence ID" value="EMS79966.1"/>
    <property type="molecule type" value="Genomic_DNA"/>
</dbReference>
<dbReference type="Pfam" id="PF06414">
    <property type="entry name" value="Zeta_toxin"/>
    <property type="match status" value="1"/>
</dbReference>
<dbReference type="OrthoDB" id="9791543at2"/>
<dbReference type="InterPro" id="IPR010488">
    <property type="entry name" value="Zeta_toxin_domain"/>
</dbReference>
<proteinExistence type="predicted"/>
<feature type="domain" description="Zeta toxin" evidence="3">
    <location>
        <begin position="7"/>
        <end position="160"/>
    </location>
</feature>
<dbReference type="AlphaFoldDB" id="S0G6B3"/>
<evidence type="ECO:0000313" key="4">
    <source>
        <dbReference type="EMBL" id="EMS79966.1"/>
    </source>
</evidence>